<feature type="region of interest" description="Disordered" evidence="1">
    <location>
        <begin position="126"/>
        <end position="169"/>
    </location>
</feature>
<proteinExistence type="predicted"/>
<evidence type="ECO:0000256" key="2">
    <source>
        <dbReference type="SAM" id="Phobius"/>
    </source>
</evidence>
<comment type="caution">
    <text evidence="3">The sequence shown here is derived from an EMBL/GenBank/DDBJ whole genome shotgun (WGS) entry which is preliminary data.</text>
</comment>
<keyword evidence="2" id="KW-0812">Transmembrane</keyword>
<name>A0A3R7PAN4_PENVA</name>
<accession>A0A3R7PAN4</accession>
<keyword evidence="2" id="KW-1133">Transmembrane helix</keyword>
<evidence type="ECO:0000313" key="4">
    <source>
        <dbReference type="Proteomes" id="UP000283509"/>
    </source>
</evidence>
<gene>
    <name evidence="3" type="ORF">C7M84_001009</name>
</gene>
<organism evidence="3 4">
    <name type="scientific">Penaeus vannamei</name>
    <name type="common">Whiteleg shrimp</name>
    <name type="synonym">Litopenaeus vannamei</name>
    <dbReference type="NCBI Taxonomy" id="6689"/>
    <lineage>
        <taxon>Eukaryota</taxon>
        <taxon>Metazoa</taxon>
        <taxon>Ecdysozoa</taxon>
        <taxon>Arthropoda</taxon>
        <taxon>Crustacea</taxon>
        <taxon>Multicrustacea</taxon>
        <taxon>Malacostraca</taxon>
        <taxon>Eumalacostraca</taxon>
        <taxon>Eucarida</taxon>
        <taxon>Decapoda</taxon>
        <taxon>Dendrobranchiata</taxon>
        <taxon>Penaeoidea</taxon>
        <taxon>Penaeidae</taxon>
        <taxon>Penaeus</taxon>
    </lineage>
</organism>
<feature type="compositionally biased region" description="Basic and acidic residues" evidence="1">
    <location>
        <begin position="22"/>
        <end position="40"/>
    </location>
</feature>
<dbReference type="EMBL" id="QCYY01001137">
    <property type="protein sequence ID" value="ROT80264.1"/>
    <property type="molecule type" value="Genomic_DNA"/>
</dbReference>
<dbReference type="OrthoDB" id="10447543at2759"/>
<sequence>MGIRGRDGDRFVVVQHLVSGRGADETEDPRQPDANAREKGDLCQKPDVITWSLAGTLATMIVAFLVLLIIYYLSIRTNKRVRSLRREPTRRQKPVPSYLEPLPAPATAGPRQTHAHAALPLPCAPSSSPEHLYENPDKAPASEGASGGGGRSALPEAPGEPYTRSSPTLTDQVPLCSPILADQAPLFVNTGRCIFCLQHWQIQPLPSPTLTDPFPLVSKIKTLRLALNFTT</sequence>
<evidence type="ECO:0000313" key="3">
    <source>
        <dbReference type="EMBL" id="ROT80264.1"/>
    </source>
</evidence>
<feature type="transmembrane region" description="Helical" evidence="2">
    <location>
        <begin position="48"/>
        <end position="73"/>
    </location>
</feature>
<feature type="region of interest" description="Disordered" evidence="1">
    <location>
        <begin position="82"/>
        <end position="114"/>
    </location>
</feature>
<reference evidence="3 4" key="1">
    <citation type="submission" date="2018-04" db="EMBL/GenBank/DDBJ databases">
        <authorList>
            <person name="Zhang X."/>
            <person name="Yuan J."/>
            <person name="Li F."/>
            <person name="Xiang J."/>
        </authorList>
    </citation>
    <scope>NUCLEOTIDE SEQUENCE [LARGE SCALE GENOMIC DNA]</scope>
    <source>
        <tissue evidence="3">Muscle</tissue>
    </source>
</reference>
<feature type="region of interest" description="Disordered" evidence="1">
    <location>
        <begin position="21"/>
        <end position="40"/>
    </location>
</feature>
<dbReference type="AlphaFoldDB" id="A0A3R7PAN4"/>
<protein>
    <submittedName>
        <fullName evidence="3">Uncharacterized protein</fullName>
    </submittedName>
</protein>
<keyword evidence="2" id="KW-0472">Membrane</keyword>
<keyword evidence="4" id="KW-1185">Reference proteome</keyword>
<evidence type="ECO:0000256" key="1">
    <source>
        <dbReference type="SAM" id="MobiDB-lite"/>
    </source>
</evidence>
<dbReference type="Proteomes" id="UP000283509">
    <property type="component" value="Unassembled WGS sequence"/>
</dbReference>
<reference evidence="3 4" key="2">
    <citation type="submission" date="2019-01" db="EMBL/GenBank/DDBJ databases">
        <title>The decoding of complex shrimp genome reveals the adaptation for benthos swimmer, frequently molting mechanism and breeding impact on genome.</title>
        <authorList>
            <person name="Sun Y."/>
            <person name="Gao Y."/>
            <person name="Yu Y."/>
        </authorList>
    </citation>
    <scope>NUCLEOTIDE SEQUENCE [LARGE SCALE GENOMIC DNA]</scope>
    <source>
        <tissue evidence="3">Muscle</tissue>
    </source>
</reference>